<dbReference type="NCBIfam" id="TIGR02937">
    <property type="entry name" value="sigma70-ECF"/>
    <property type="match status" value="1"/>
</dbReference>
<evidence type="ECO:0000256" key="4">
    <source>
        <dbReference type="ARBA" id="ARBA00023163"/>
    </source>
</evidence>
<dbReference type="SUPFAM" id="SSF88659">
    <property type="entry name" value="Sigma3 and sigma4 domains of RNA polymerase sigma factors"/>
    <property type="match status" value="1"/>
</dbReference>
<keyword evidence="8" id="KW-1185">Reference proteome</keyword>
<dbReference type="GO" id="GO:0003677">
    <property type="term" value="F:DNA binding"/>
    <property type="evidence" value="ECO:0007669"/>
    <property type="project" value="InterPro"/>
</dbReference>
<evidence type="ECO:0000313" key="7">
    <source>
        <dbReference type="EMBL" id="QNL45821.1"/>
    </source>
</evidence>
<dbReference type="InterPro" id="IPR013249">
    <property type="entry name" value="RNA_pol_sigma70_r4_t2"/>
</dbReference>
<evidence type="ECO:0000259" key="6">
    <source>
        <dbReference type="Pfam" id="PF08281"/>
    </source>
</evidence>
<dbReference type="CDD" id="cd06171">
    <property type="entry name" value="Sigma70_r4"/>
    <property type="match status" value="1"/>
</dbReference>
<dbReference type="PANTHER" id="PTHR43133:SF51">
    <property type="entry name" value="RNA POLYMERASE SIGMA FACTOR"/>
    <property type="match status" value="1"/>
</dbReference>
<feature type="domain" description="RNA polymerase sigma-70 region 2" evidence="5">
    <location>
        <begin position="1"/>
        <end position="50"/>
    </location>
</feature>
<protein>
    <submittedName>
        <fullName evidence="7">RNA polymerase sigma factor</fullName>
    </submittedName>
</protein>
<dbReference type="InterPro" id="IPR007627">
    <property type="entry name" value="RNA_pol_sigma70_r2"/>
</dbReference>
<evidence type="ECO:0000256" key="3">
    <source>
        <dbReference type="ARBA" id="ARBA00023082"/>
    </source>
</evidence>
<dbReference type="InterPro" id="IPR013324">
    <property type="entry name" value="RNA_pol_sigma_r3/r4-like"/>
</dbReference>
<dbReference type="Gene3D" id="1.10.10.10">
    <property type="entry name" value="Winged helix-like DNA-binding domain superfamily/Winged helix DNA-binding domain"/>
    <property type="match status" value="1"/>
</dbReference>
<dbReference type="Proteomes" id="UP000515960">
    <property type="component" value="Chromosome"/>
</dbReference>
<dbReference type="KEGG" id="ohi:H8790_04580"/>
<keyword evidence="4" id="KW-0804">Transcription</keyword>
<name>A0A7G9B8E0_9FIRM</name>
<dbReference type="InterPro" id="IPR036388">
    <property type="entry name" value="WH-like_DNA-bd_sf"/>
</dbReference>
<keyword evidence="3" id="KW-0731">Sigma factor</keyword>
<evidence type="ECO:0000256" key="2">
    <source>
        <dbReference type="ARBA" id="ARBA00023015"/>
    </source>
</evidence>
<dbReference type="GO" id="GO:0016987">
    <property type="term" value="F:sigma factor activity"/>
    <property type="evidence" value="ECO:0007669"/>
    <property type="project" value="UniProtKB-KW"/>
</dbReference>
<evidence type="ECO:0000313" key="8">
    <source>
        <dbReference type="Proteomes" id="UP000515960"/>
    </source>
</evidence>
<dbReference type="InterPro" id="IPR014284">
    <property type="entry name" value="RNA_pol_sigma-70_dom"/>
</dbReference>
<comment type="similarity">
    <text evidence="1">Belongs to the sigma-70 factor family. ECF subfamily.</text>
</comment>
<gene>
    <name evidence="7" type="ORF">H8790_04580</name>
</gene>
<dbReference type="AlphaFoldDB" id="A0A7G9B8E0"/>
<evidence type="ECO:0000256" key="1">
    <source>
        <dbReference type="ARBA" id="ARBA00010641"/>
    </source>
</evidence>
<proteinExistence type="inferred from homology"/>
<keyword evidence="2" id="KW-0805">Transcription regulation</keyword>
<feature type="domain" description="RNA polymerase sigma factor 70 region 4 type 2" evidence="6">
    <location>
        <begin position="79"/>
        <end position="129"/>
    </location>
</feature>
<organism evidence="7 8">
    <name type="scientific">Oscillibacter hominis</name>
    <dbReference type="NCBI Taxonomy" id="2763056"/>
    <lineage>
        <taxon>Bacteria</taxon>
        <taxon>Bacillati</taxon>
        <taxon>Bacillota</taxon>
        <taxon>Clostridia</taxon>
        <taxon>Eubacteriales</taxon>
        <taxon>Oscillospiraceae</taxon>
        <taxon>Oscillibacter</taxon>
    </lineage>
</organism>
<dbReference type="PANTHER" id="PTHR43133">
    <property type="entry name" value="RNA POLYMERASE ECF-TYPE SIGMA FACTO"/>
    <property type="match status" value="1"/>
</dbReference>
<dbReference type="InterPro" id="IPR039425">
    <property type="entry name" value="RNA_pol_sigma-70-like"/>
</dbReference>
<accession>A0A7G9B8E0</accession>
<sequence length="137" mass="16119">MVYRLAYARTRSRSDADDIFQEVFLRYFRIPRRFESEEHRKAWLLRVTANCGNSFWSSSHPNSPLPEELPCPTPEESGLEEAMQALPPNYRTVIHLYYYEGYSTEEIGRLLHRASSTVRTQLTRARRQLSHLLKGDQ</sequence>
<dbReference type="SUPFAM" id="SSF88946">
    <property type="entry name" value="Sigma2 domain of RNA polymerase sigma factors"/>
    <property type="match status" value="1"/>
</dbReference>
<dbReference type="Pfam" id="PF04542">
    <property type="entry name" value="Sigma70_r2"/>
    <property type="match status" value="1"/>
</dbReference>
<dbReference type="EMBL" id="CP060490">
    <property type="protein sequence ID" value="QNL45821.1"/>
    <property type="molecule type" value="Genomic_DNA"/>
</dbReference>
<reference evidence="7 8" key="1">
    <citation type="submission" date="2020-08" db="EMBL/GenBank/DDBJ databases">
        <authorList>
            <person name="Liu C."/>
            <person name="Sun Q."/>
        </authorList>
    </citation>
    <scope>NUCLEOTIDE SEQUENCE [LARGE SCALE GENOMIC DNA]</scope>
    <source>
        <strain evidence="7 8">NSJ-62</strain>
    </source>
</reference>
<evidence type="ECO:0000259" key="5">
    <source>
        <dbReference type="Pfam" id="PF04542"/>
    </source>
</evidence>
<dbReference type="Gene3D" id="1.10.1740.10">
    <property type="match status" value="1"/>
</dbReference>
<dbReference type="GO" id="GO:0006352">
    <property type="term" value="P:DNA-templated transcription initiation"/>
    <property type="evidence" value="ECO:0007669"/>
    <property type="project" value="InterPro"/>
</dbReference>
<dbReference type="Pfam" id="PF08281">
    <property type="entry name" value="Sigma70_r4_2"/>
    <property type="match status" value="1"/>
</dbReference>
<dbReference type="InterPro" id="IPR013325">
    <property type="entry name" value="RNA_pol_sigma_r2"/>
</dbReference>